<comment type="caution">
    <text evidence="4">The sequence shown here is derived from an EMBL/GenBank/DDBJ whole genome shotgun (WGS) entry which is preliminary data.</text>
</comment>
<name>A0A1X2GL09_9FUNG</name>
<sequence length="1749" mass="197529">MDSANKDLLSTFFSTFKGVEDALKVKELSVLVKDLKVIRNQLQHAVSPSIDPAEKYTRPLIECLQQLQDPATLIGLWDYQTSSNIQDLECIVPDVISLFLRLCDTPVLRAFGSDLAQNVMARHMRSLYRGIASPRVPQCMSSFRVLIALASLNTTVSGELLQMFNFQAEGFSRTARYRQTKKGNNPYQYQYGNHIQQRCISSTHFFSSDLRTMYVRFVLAFLTHGDTFTKKQLIAKKNVLQFVFNHVDEDAYLLLEEILKTLKTNLISDYNIPRHVKLSVFTPSNLSKLADLYDRKEPEPISPTETRAVADLVHDFLLSICTVPDVGVCFRTIGWYPALSNTQEQASARYQQQQNTCLGKFIQSLQPSEDLLQQELLLKIFKECPDLIQPYWQHVPLTYEPRLSTKWLGNMAFMQKTIQLETPSMHFLDTESYPTMPPPVKTMLANILPPAFARTTSTKALQHPHPLVRYMSTNILAAAFQKYDHVLQRIHHVAQHLKQVEVRQAQHHQISQPQEDDCPPSQRWARAADSLREEFRGALPEVSALTAMHAALFSASSLSASPDLVTQRRLLQIAVVRLLDYYQTHVPVSFMESAIDPSHLIPVDILDTSPSVLVHLLRFLSHLPDFQWSGRTAAKSLSHITTLLTLYLRTTHASIRKLTGELVVKTLADTHMFRHDPDEAMLWLQALPSVYTSDEDQDTLLRFLDACFIRFGRAEYRYIERTAELLKSTTLAKEDQWPLAHTLLWHMTDQSSYPFSPMLSVVLEQLPFVQSNKHVIGQYVCRLLPLLFSKQHVPFYIQAVFHQLEDALASQAVACPTTLLNASSWDIPLMLAQVKSIIGLTDVTVTIPHQPISSTVLVLQEMDTHGSSAAHNWFALLQETSVLLVSGNLEQIVAKCKQLDFEHLDPLVAYIAERHPASGSLFDLPIMQMEDQSGVHQLLSELPFHILFHNARTASVPIERLLPALKEAMQRLSSYDLRCALNLCLQQLTGVSSCDVDTKNTPLLTLCLHLIQYALTAADSNDSPWPGDALSIKDLIFSHPVIQDMDARVESLLAASDAQLLDTEWLRIVVSFIGIFSDGSRGQALLDRLVQSQPLKEDLHELFITLVKVLQTRGPVPSDALLLLTSPAMIAKCSSADLLSLLDLPSSENQTDRLAQQQLLRSCAKDVLHTMINGQPLSVDLSLLDLVCIERNIPIIEELKAQPPLNITASWIALIDLAAAKTRDSITEQAEFLKWAIEHILARLGKCAVLPEENVLDALSAIVEKDTFMLDWTTVDKDLARDFILNTILDHLDDAAVLRFTTKVVKGIYADYTRMEPIETYMRRILQHEKYQELTTPLDIRMWESPTSADSTKREAVLALLHTLNTIQPQVLAKNHGLLDRLLISYSATTSPSDRLILAMLRSCEKHGVKSVLAKMLVWGPGSDEARESHAQSGRLFSETTVSMETLASIDRKMMRKTLLAMPRPQSSSTVVTYDPTFFLPLFANLIAAGKLESRRFIEVDGLGLVIASLSSLNELTRKIGFQILDQFYALLEVARFKGMLPVKFLMDALKNAVDRKDEPAPPRIPPAVCLCVAQCCSILLLPNHFLLPHIAKWVTFKPSLDLNYVPMYTALFNSTSKSSKQERLWLLEILSTSIQTMDDYRMYSRHRIWDQLTSFYQSTLADDQSKPLIRDIVAQAISIPPVALRLIQHNGLLAWIQQVLVMSTLLPDEQKHWHDIIHQLDQITKQSDLPERVVTMLSQQVQLLQDLV</sequence>
<evidence type="ECO:0000313" key="4">
    <source>
        <dbReference type="EMBL" id="ORX56299.1"/>
    </source>
</evidence>
<dbReference type="GO" id="GO:0005730">
    <property type="term" value="C:nucleolus"/>
    <property type="evidence" value="ECO:0007669"/>
    <property type="project" value="TreeGrafter"/>
</dbReference>
<accession>A0A1X2GL09</accession>
<dbReference type="OrthoDB" id="72892at2759"/>
<dbReference type="Pfam" id="PF16201">
    <property type="entry name" value="NopRA1"/>
    <property type="match status" value="1"/>
</dbReference>
<feature type="domain" description="URB1 central HEAT repeat" evidence="3">
    <location>
        <begin position="629"/>
        <end position="812"/>
    </location>
</feature>
<dbReference type="PANTHER" id="PTHR13500">
    <property type="entry name" value="NUCLEOLAR PRERIBOSOMAL-ASSOCIATED PROTEIN 1"/>
    <property type="match status" value="1"/>
</dbReference>
<evidence type="ECO:0000313" key="5">
    <source>
        <dbReference type="Proteomes" id="UP000242146"/>
    </source>
</evidence>
<organism evidence="4 5">
    <name type="scientific">Hesseltinella vesiculosa</name>
    <dbReference type="NCBI Taxonomy" id="101127"/>
    <lineage>
        <taxon>Eukaryota</taxon>
        <taxon>Fungi</taxon>
        <taxon>Fungi incertae sedis</taxon>
        <taxon>Mucoromycota</taxon>
        <taxon>Mucoromycotina</taxon>
        <taxon>Mucoromycetes</taxon>
        <taxon>Mucorales</taxon>
        <taxon>Cunninghamellaceae</taxon>
        <taxon>Hesseltinella</taxon>
    </lineage>
</organism>
<dbReference type="GO" id="GO:0000463">
    <property type="term" value="P:maturation of LSU-rRNA from tricistronic rRNA transcript (SSU-rRNA, 5.8S rRNA, LSU-rRNA)"/>
    <property type="evidence" value="ECO:0007669"/>
    <property type="project" value="TreeGrafter"/>
</dbReference>
<reference evidence="4 5" key="1">
    <citation type="submission" date="2016-07" db="EMBL/GenBank/DDBJ databases">
        <title>Pervasive Adenine N6-methylation of Active Genes in Fungi.</title>
        <authorList>
            <consortium name="DOE Joint Genome Institute"/>
            <person name="Mondo S.J."/>
            <person name="Dannebaum R.O."/>
            <person name="Kuo R.C."/>
            <person name="Labutti K."/>
            <person name="Haridas S."/>
            <person name="Kuo A."/>
            <person name="Salamov A."/>
            <person name="Ahrendt S.R."/>
            <person name="Lipzen A."/>
            <person name="Sullivan W."/>
            <person name="Andreopoulos W.B."/>
            <person name="Clum A."/>
            <person name="Lindquist E."/>
            <person name="Daum C."/>
            <person name="Ramamoorthy G.K."/>
            <person name="Gryganskyi A."/>
            <person name="Culley D."/>
            <person name="Magnuson J.K."/>
            <person name="James T.Y."/>
            <person name="O'Malley M.A."/>
            <person name="Stajich J.E."/>
            <person name="Spatafora J.W."/>
            <person name="Visel A."/>
            <person name="Grigoriev I.V."/>
        </authorList>
    </citation>
    <scope>NUCLEOTIDE SEQUENCE [LARGE SCALE GENOMIC DNA]</scope>
    <source>
        <strain evidence="4 5">NRRL 3301</strain>
    </source>
</reference>
<keyword evidence="5" id="KW-1185">Reference proteome</keyword>
<evidence type="ECO:0008006" key="6">
    <source>
        <dbReference type="Google" id="ProtNLM"/>
    </source>
</evidence>
<feature type="domain" description="URB1 C-terminal" evidence="2">
    <location>
        <begin position="1503"/>
        <end position="1696"/>
    </location>
</feature>
<dbReference type="InterPro" id="IPR032436">
    <property type="entry name" value="URB1_C"/>
</dbReference>
<dbReference type="Pfam" id="PF26140">
    <property type="entry name" value="HEAT_URB1"/>
    <property type="match status" value="1"/>
</dbReference>
<dbReference type="InterPro" id="IPR039844">
    <property type="entry name" value="URB1"/>
</dbReference>
<gene>
    <name evidence="4" type="ORF">DM01DRAFT_1382565</name>
</gene>
<proteinExistence type="predicted"/>
<dbReference type="Pfam" id="PF11707">
    <property type="entry name" value="Npa1"/>
    <property type="match status" value="1"/>
</dbReference>
<feature type="non-terminal residue" evidence="4">
    <location>
        <position position="1"/>
    </location>
</feature>
<feature type="domain" description="URB1 N-terminal" evidence="1">
    <location>
        <begin position="73"/>
        <end position="410"/>
    </location>
</feature>
<protein>
    <recommendedName>
        <fullName evidence="6">Ribosome 60S biogenesis N-terminal-domain-containing protein</fullName>
    </recommendedName>
</protein>
<dbReference type="STRING" id="101127.A0A1X2GL09"/>
<dbReference type="InterPro" id="IPR021714">
    <property type="entry name" value="URB1_N"/>
</dbReference>
<dbReference type="InterPro" id="IPR059018">
    <property type="entry name" value="HEAT_URB1"/>
</dbReference>
<evidence type="ECO:0000259" key="2">
    <source>
        <dbReference type="Pfam" id="PF16201"/>
    </source>
</evidence>
<dbReference type="GO" id="GO:0000466">
    <property type="term" value="P:maturation of 5.8S rRNA from tricistronic rRNA transcript (SSU-rRNA, 5.8S rRNA, LSU-rRNA)"/>
    <property type="evidence" value="ECO:0007669"/>
    <property type="project" value="TreeGrafter"/>
</dbReference>
<dbReference type="EMBL" id="MCGT01000010">
    <property type="protein sequence ID" value="ORX56299.1"/>
    <property type="molecule type" value="Genomic_DNA"/>
</dbReference>
<dbReference type="Proteomes" id="UP000242146">
    <property type="component" value="Unassembled WGS sequence"/>
</dbReference>
<evidence type="ECO:0000259" key="1">
    <source>
        <dbReference type="Pfam" id="PF11707"/>
    </source>
</evidence>
<evidence type="ECO:0000259" key="3">
    <source>
        <dbReference type="Pfam" id="PF26140"/>
    </source>
</evidence>
<dbReference type="PANTHER" id="PTHR13500:SF0">
    <property type="entry name" value="NUCLEOLAR PRE-RIBOSOMAL-ASSOCIATED PROTEIN 1"/>
    <property type="match status" value="1"/>
</dbReference>